<accession>A0AAW0F931</accession>
<feature type="region of interest" description="Disordered" evidence="1">
    <location>
        <begin position="175"/>
        <end position="204"/>
    </location>
</feature>
<name>A0AAW0F931_9APHY</name>
<protein>
    <submittedName>
        <fullName evidence="2">Uncharacterized protein</fullName>
    </submittedName>
</protein>
<evidence type="ECO:0000313" key="2">
    <source>
        <dbReference type="EMBL" id="KAK7677535.1"/>
    </source>
</evidence>
<comment type="caution">
    <text evidence="2">The sequence shown here is derived from an EMBL/GenBank/DDBJ whole genome shotgun (WGS) entry which is preliminary data.</text>
</comment>
<dbReference type="Proteomes" id="UP001385951">
    <property type="component" value="Unassembled WGS sequence"/>
</dbReference>
<feature type="compositionally biased region" description="Basic and acidic residues" evidence="1">
    <location>
        <begin position="108"/>
        <end position="128"/>
    </location>
</feature>
<evidence type="ECO:0000313" key="3">
    <source>
        <dbReference type="Proteomes" id="UP001385951"/>
    </source>
</evidence>
<feature type="compositionally biased region" description="Low complexity" evidence="1">
    <location>
        <begin position="188"/>
        <end position="204"/>
    </location>
</feature>
<feature type="region of interest" description="Disordered" evidence="1">
    <location>
        <begin position="105"/>
        <end position="133"/>
    </location>
</feature>
<evidence type="ECO:0000256" key="1">
    <source>
        <dbReference type="SAM" id="MobiDB-lite"/>
    </source>
</evidence>
<gene>
    <name evidence="2" type="ORF">QCA50_019541</name>
</gene>
<proteinExistence type="predicted"/>
<organism evidence="2 3">
    <name type="scientific">Cerrena zonata</name>
    <dbReference type="NCBI Taxonomy" id="2478898"/>
    <lineage>
        <taxon>Eukaryota</taxon>
        <taxon>Fungi</taxon>
        <taxon>Dikarya</taxon>
        <taxon>Basidiomycota</taxon>
        <taxon>Agaricomycotina</taxon>
        <taxon>Agaricomycetes</taxon>
        <taxon>Polyporales</taxon>
        <taxon>Cerrenaceae</taxon>
        <taxon>Cerrena</taxon>
    </lineage>
</organism>
<reference evidence="2 3" key="1">
    <citation type="submission" date="2022-09" db="EMBL/GenBank/DDBJ databases">
        <authorList>
            <person name="Palmer J.M."/>
        </authorList>
    </citation>
    <scope>NUCLEOTIDE SEQUENCE [LARGE SCALE GENOMIC DNA]</scope>
    <source>
        <strain evidence="2 3">DSM 7382</strain>
    </source>
</reference>
<dbReference type="AlphaFoldDB" id="A0AAW0F931"/>
<keyword evidence="3" id="KW-1185">Reference proteome</keyword>
<sequence length="204" mass="23292">MAVGYLSNIQIISKFSTHAQLAFATSDVALTRWETLQRLGWLFQPFGSSRKLIKVIGLFDRRTKIEISEKGTSLVSHQTSFDLKQKGEAFEFRISSKPRRLADQINQKNDEKPSVRSTERQCGREKAVGKQWRQGRIDERKVASRNVSHYRQDPSLTWAVVILLLPFLRNPLHTKPSIPPLRVRRSGIHPPSRSINSPPISTPL</sequence>
<dbReference type="EMBL" id="JASBNA010000087">
    <property type="protein sequence ID" value="KAK7677535.1"/>
    <property type="molecule type" value="Genomic_DNA"/>
</dbReference>